<evidence type="ECO:0000313" key="9">
    <source>
        <dbReference type="EMBL" id="CAD6517792.1"/>
    </source>
</evidence>
<keyword evidence="3" id="KW-1003">Cell membrane</keyword>
<dbReference type="EMBL" id="CAJHCQ010000002">
    <property type="protein sequence ID" value="CAD6517792.1"/>
    <property type="molecule type" value="Genomic_DNA"/>
</dbReference>
<feature type="transmembrane region" description="Helical" evidence="8">
    <location>
        <begin position="144"/>
        <end position="164"/>
    </location>
</feature>
<keyword evidence="10" id="KW-1185">Reference proteome</keyword>
<comment type="subcellular location">
    <subcellularLocation>
        <location evidence="1">Cell inner membrane</location>
        <topology evidence="1">Multi-pass membrane protein</topology>
    </subcellularLocation>
</comment>
<reference evidence="9 10" key="1">
    <citation type="submission" date="2020-10" db="EMBL/GenBank/DDBJ databases">
        <authorList>
            <person name="Peeters C."/>
        </authorList>
    </citation>
    <scope>NUCLEOTIDE SEQUENCE [LARGE SCALE GENOMIC DNA]</scope>
    <source>
        <strain evidence="9 10">LMG 27952</strain>
    </source>
</reference>
<protein>
    <submittedName>
        <fullName evidence="9">Intermembrane transport protein PqiA</fullName>
    </submittedName>
</protein>
<feature type="transmembrane region" description="Helical" evidence="8">
    <location>
        <begin position="91"/>
        <end position="123"/>
    </location>
</feature>
<evidence type="ECO:0000256" key="6">
    <source>
        <dbReference type="ARBA" id="ARBA00022989"/>
    </source>
</evidence>
<sequence length="438" mass="47770">MKRAELLVCHDCDLMQRGAPCPPRGTLRCLRCNAELERDLPESLGRALAFALGALVLFVISNLYPIVGLSVNGNLVRTTLWHAVEILYLDGMWPIAALVFATTILMPGMQVVCLLALLVPLAINRAPWQAPLLFRVMYTARPWGMTEVLILGLLVALVKLSHIATVVTGVALWSFGALMLVLAGASAAFDARQFWSRVARATQPANAPNVTTNFVPREEARGRGDRAAGPLTGAACGIARCHVCGLLARMPAAAHAATCPRCGCALHLRKVASLSRTWALLVAAIVLYVPANVLPVMDTSSLFGTQKDTIMSGVVYLWVSGSWLLALLVFIASIAVPMLKILGLSYLTWTTQRRWTWLPEQRTRIYRLIELVGRWSMLDIYVITMLVALVQFNALATIRAGPAAIAFGAVVILTMFAANMFDPRLIWDAVERENGSTR</sequence>
<feature type="transmembrane region" description="Helical" evidence="8">
    <location>
        <begin position="368"/>
        <end position="392"/>
    </location>
</feature>
<accession>A0ABN7HGV7</accession>
<keyword evidence="6 8" id="KW-1133">Transmembrane helix</keyword>
<evidence type="ECO:0000256" key="3">
    <source>
        <dbReference type="ARBA" id="ARBA00022475"/>
    </source>
</evidence>
<name>A0ABN7HGV7_9BURK</name>
<feature type="transmembrane region" description="Helical" evidence="8">
    <location>
        <begin position="47"/>
        <end position="71"/>
    </location>
</feature>
<dbReference type="PANTHER" id="PTHR30462:SF3">
    <property type="entry name" value="INTERMEMBRANE TRANSPORT PROTEIN PQIA"/>
    <property type="match status" value="1"/>
</dbReference>
<evidence type="ECO:0000256" key="1">
    <source>
        <dbReference type="ARBA" id="ARBA00004429"/>
    </source>
</evidence>
<comment type="caution">
    <text evidence="9">The sequence shown here is derived from an EMBL/GenBank/DDBJ whole genome shotgun (WGS) entry which is preliminary data.</text>
</comment>
<evidence type="ECO:0000256" key="8">
    <source>
        <dbReference type="SAM" id="Phobius"/>
    </source>
</evidence>
<feature type="transmembrane region" description="Helical" evidence="8">
    <location>
        <begin position="170"/>
        <end position="189"/>
    </location>
</feature>
<feature type="transmembrane region" description="Helical" evidence="8">
    <location>
        <begin position="317"/>
        <end position="347"/>
    </location>
</feature>
<comment type="similarity">
    <text evidence="2">Belongs to the PqiA family.</text>
</comment>
<evidence type="ECO:0000256" key="2">
    <source>
        <dbReference type="ARBA" id="ARBA00007555"/>
    </source>
</evidence>
<dbReference type="Pfam" id="PF04403">
    <property type="entry name" value="PqiA"/>
    <property type="match status" value="2"/>
</dbReference>
<evidence type="ECO:0000256" key="7">
    <source>
        <dbReference type="ARBA" id="ARBA00023136"/>
    </source>
</evidence>
<keyword evidence="4" id="KW-0997">Cell inner membrane</keyword>
<keyword evidence="5 8" id="KW-0812">Transmembrane</keyword>
<dbReference type="InterPro" id="IPR007498">
    <property type="entry name" value="PqiA-like"/>
</dbReference>
<evidence type="ECO:0000256" key="4">
    <source>
        <dbReference type="ARBA" id="ARBA00022519"/>
    </source>
</evidence>
<organism evidence="9 10">
    <name type="scientific">Paraburkholderia hiiakae</name>
    <dbReference type="NCBI Taxonomy" id="1081782"/>
    <lineage>
        <taxon>Bacteria</taxon>
        <taxon>Pseudomonadati</taxon>
        <taxon>Pseudomonadota</taxon>
        <taxon>Betaproteobacteria</taxon>
        <taxon>Burkholderiales</taxon>
        <taxon>Burkholderiaceae</taxon>
        <taxon>Paraburkholderia</taxon>
    </lineage>
</organism>
<dbReference type="Proteomes" id="UP000656319">
    <property type="component" value="Unassembled WGS sequence"/>
</dbReference>
<dbReference type="PANTHER" id="PTHR30462">
    <property type="entry name" value="INTERMEMBRANE TRANSPORT PROTEIN PQIB-RELATED"/>
    <property type="match status" value="1"/>
</dbReference>
<feature type="transmembrane region" description="Helical" evidence="8">
    <location>
        <begin position="398"/>
        <end position="418"/>
    </location>
</feature>
<keyword evidence="7 8" id="KW-0472">Membrane</keyword>
<dbReference type="NCBIfam" id="TIGR00155">
    <property type="entry name" value="pqiA_fam"/>
    <property type="match status" value="1"/>
</dbReference>
<dbReference type="InterPro" id="IPR005219">
    <property type="entry name" value="PqiA-like_proteobact"/>
</dbReference>
<gene>
    <name evidence="9" type="primary">pqiA_2</name>
    <name evidence="9" type="ORF">LMG27952_00900</name>
</gene>
<evidence type="ECO:0000313" key="10">
    <source>
        <dbReference type="Proteomes" id="UP000656319"/>
    </source>
</evidence>
<dbReference type="InterPro" id="IPR051800">
    <property type="entry name" value="PqiA-PqiB_transport"/>
</dbReference>
<feature type="transmembrane region" description="Helical" evidence="8">
    <location>
        <begin position="278"/>
        <end position="297"/>
    </location>
</feature>
<evidence type="ECO:0000256" key="5">
    <source>
        <dbReference type="ARBA" id="ARBA00022692"/>
    </source>
</evidence>
<dbReference type="RefSeq" id="WP_201694708.1">
    <property type="nucleotide sequence ID" value="NZ_CAJHCQ010000002.1"/>
</dbReference>
<proteinExistence type="inferred from homology"/>